<keyword evidence="3" id="KW-0406">Ion transport</keyword>
<organism evidence="4 5">
    <name type="scientific">Peptoniphilus lacrimalis</name>
    <dbReference type="NCBI Taxonomy" id="33031"/>
    <lineage>
        <taxon>Bacteria</taxon>
        <taxon>Bacillati</taxon>
        <taxon>Bacillota</taxon>
        <taxon>Tissierellia</taxon>
        <taxon>Tissierellales</taxon>
        <taxon>Peptoniphilaceae</taxon>
        <taxon>Peptoniphilus</taxon>
    </lineage>
</organism>
<name>A0A379C5T5_9FIRM</name>
<dbReference type="Proteomes" id="UP000255517">
    <property type="component" value="Unassembled WGS sequence"/>
</dbReference>
<dbReference type="GO" id="GO:0046961">
    <property type="term" value="F:proton-transporting ATPase activity, rotational mechanism"/>
    <property type="evidence" value="ECO:0007669"/>
    <property type="project" value="InterPro"/>
</dbReference>
<comment type="similarity">
    <text evidence="1">Belongs to the V-ATPase F subunit family.</text>
</comment>
<reference evidence="4 5" key="1">
    <citation type="submission" date="2018-06" db="EMBL/GenBank/DDBJ databases">
        <authorList>
            <consortium name="Pathogen Informatics"/>
            <person name="Doyle S."/>
        </authorList>
    </citation>
    <scope>NUCLEOTIDE SEQUENCE [LARGE SCALE GENOMIC DNA]</scope>
    <source>
        <strain evidence="4 5">NCTC13149</strain>
    </source>
</reference>
<keyword evidence="2" id="KW-0813">Transport</keyword>
<dbReference type="AlphaFoldDB" id="A0A379C5T5"/>
<evidence type="ECO:0000256" key="1">
    <source>
        <dbReference type="ARBA" id="ARBA00010148"/>
    </source>
</evidence>
<dbReference type="OrthoDB" id="46791at2"/>
<evidence type="ECO:0000313" key="5">
    <source>
        <dbReference type="Proteomes" id="UP000255517"/>
    </source>
</evidence>
<dbReference type="SUPFAM" id="SSF159468">
    <property type="entry name" value="AtpF-like"/>
    <property type="match status" value="1"/>
</dbReference>
<evidence type="ECO:0000256" key="2">
    <source>
        <dbReference type="ARBA" id="ARBA00022448"/>
    </source>
</evidence>
<dbReference type="InterPro" id="IPR008218">
    <property type="entry name" value="ATPase_V1-cplx_f_g_su"/>
</dbReference>
<evidence type="ECO:0000313" key="4">
    <source>
        <dbReference type="EMBL" id="SUB57584.1"/>
    </source>
</evidence>
<accession>A0A379C5T5</accession>
<evidence type="ECO:0000256" key="3">
    <source>
        <dbReference type="ARBA" id="ARBA00023065"/>
    </source>
</evidence>
<dbReference type="RefSeq" id="WP_004825552.1">
    <property type="nucleotide sequence ID" value="NZ_CAMUOS010000012.1"/>
</dbReference>
<gene>
    <name evidence="4" type="ORF">NCTC13149_01429</name>
</gene>
<dbReference type="Pfam" id="PF01990">
    <property type="entry name" value="ATP-synt_F"/>
    <property type="match status" value="1"/>
</dbReference>
<dbReference type="EMBL" id="UGSZ01000001">
    <property type="protein sequence ID" value="SUB57584.1"/>
    <property type="molecule type" value="Genomic_DNA"/>
</dbReference>
<dbReference type="STRING" id="1122949.GCA_000378725_01573"/>
<dbReference type="InterPro" id="IPR036906">
    <property type="entry name" value="ATPase_V1_fsu_sf"/>
</dbReference>
<dbReference type="Gene3D" id="3.40.50.10580">
    <property type="entry name" value="ATPase, V1 complex, subunit F"/>
    <property type="match status" value="1"/>
</dbReference>
<sequence length="101" mass="11340">MKSILLSDSKDIITGLRLAGVKGVYCKDKEDLKKNLYAATHDNNIGIIILTRGVEDKIQDELIKVKEQKMPLVVTIPDLKKGLEKDFILKYIKDSIGIKIS</sequence>
<protein>
    <submittedName>
        <fullName evidence="4">V-type ATP synthase subunit F</fullName>
    </submittedName>
</protein>
<proteinExistence type="inferred from homology"/>